<reference evidence="2 3" key="1">
    <citation type="submission" date="2017-07" db="EMBL/GenBank/DDBJ databases">
        <authorList>
            <person name="Sun Z.S."/>
            <person name="Albrecht U."/>
            <person name="Echele G."/>
            <person name="Lee C.C."/>
        </authorList>
    </citation>
    <scope>NUCLEOTIDE SEQUENCE [LARGE SCALE GENOMIC DNA]</scope>
    <source>
        <strain evidence="3">type strain: KCTC 22618</strain>
    </source>
</reference>
<dbReference type="EMBL" id="LT899436">
    <property type="protein sequence ID" value="SNR17282.1"/>
    <property type="molecule type" value="Genomic_DNA"/>
</dbReference>
<sequence>MEANIITPIKITKSTNTYPNSDFTFGIDKNGNQILVAKPVSAIYYPDRLSIIVAIDEDYSGTPEIYYFKEKGTIYVSFKFTHSSVPNRLYEWTINIDNNLFGANKPKTVYLTDTKSSLDDTMIEGQGTETSEGTEVSFDEPPMK</sequence>
<feature type="region of interest" description="Disordered" evidence="1">
    <location>
        <begin position="120"/>
        <end position="144"/>
    </location>
</feature>
<protein>
    <submittedName>
        <fullName evidence="2">Uncharacterized protein</fullName>
    </submittedName>
</protein>
<dbReference type="Proteomes" id="UP000215214">
    <property type="component" value="Chromosome TJEJU"/>
</dbReference>
<dbReference type="KEGG" id="tje:TJEJU_3640"/>
<accession>A0A238UDX1</accession>
<gene>
    <name evidence="2" type="ORF">TJEJU_3640</name>
</gene>
<dbReference type="OrthoDB" id="9977718at2"/>
<evidence type="ECO:0000256" key="1">
    <source>
        <dbReference type="SAM" id="MobiDB-lite"/>
    </source>
</evidence>
<name>A0A238UDX1_9FLAO</name>
<organism evidence="2 3">
    <name type="scientific">Tenacibaculum jejuense</name>
    <dbReference type="NCBI Taxonomy" id="584609"/>
    <lineage>
        <taxon>Bacteria</taxon>
        <taxon>Pseudomonadati</taxon>
        <taxon>Bacteroidota</taxon>
        <taxon>Flavobacteriia</taxon>
        <taxon>Flavobacteriales</taxon>
        <taxon>Flavobacteriaceae</taxon>
        <taxon>Tenacibaculum</taxon>
    </lineage>
</organism>
<dbReference type="AlphaFoldDB" id="A0A238UDX1"/>
<feature type="compositionally biased region" description="Low complexity" evidence="1">
    <location>
        <begin position="124"/>
        <end position="135"/>
    </location>
</feature>
<evidence type="ECO:0000313" key="2">
    <source>
        <dbReference type="EMBL" id="SNR17282.1"/>
    </source>
</evidence>
<proteinExistence type="predicted"/>
<keyword evidence="3" id="KW-1185">Reference proteome</keyword>
<evidence type="ECO:0000313" key="3">
    <source>
        <dbReference type="Proteomes" id="UP000215214"/>
    </source>
</evidence>
<dbReference type="RefSeq" id="WP_095074365.1">
    <property type="nucleotide sequence ID" value="NZ_LT899436.1"/>
</dbReference>